<feature type="domain" description="PX" evidence="7">
    <location>
        <begin position="229"/>
        <end position="350"/>
    </location>
</feature>
<keyword evidence="5" id="KW-0446">Lipid-binding</keyword>
<evidence type="ECO:0000313" key="9">
    <source>
        <dbReference type="Proteomes" id="UP000594260"/>
    </source>
</evidence>
<dbReference type="RefSeq" id="XP_022647502.1">
    <property type="nucleotide sequence ID" value="XM_022791767.1"/>
</dbReference>
<dbReference type="GO" id="GO:1901981">
    <property type="term" value="F:phosphatidylinositol phosphate binding"/>
    <property type="evidence" value="ECO:0007669"/>
    <property type="project" value="TreeGrafter"/>
</dbReference>
<proteinExistence type="predicted"/>
<evidence type="ECO:0000256" key="6">
    <source>
        <dbReference type="ARBA" id="ARBA00023136"/>
    </source>
</evidence>
<dbReference type="SUPFAM" id="SSF64268">
    <property type="entry name" value="PX domain"/>
    <property type="match status" value="1"/>
</dbReference>
<reference evidence="8" key="1">
    <citation type="submission" date="2021-01" db="UniProtKB">
        <authorList>
            <consortium name="EnsemblMetazoa"/>
        </authorList>
    </citation>
    <scope>IDENTIFICATION</scope>
</reference>
<accession>A0A7M7JGM7</accession>
<keyword evidence="6" id="KW-0472">Membrane</keyword>
<dbReference type="InterPro" id="IPR001683">
    <property type="entry name" value="PX_dom"/>
</dbReference>
<evidence type="ECO:0000256" key="1">
    <source>
        <dbReference type="ARBA" id="ARBA00004469"/>
    </source>
</evidence>
<dbReference type="SMART" id="SM00312">
    <property type="entry name" value="PX"/>
    <property type="match status" value="1"/>
</dbReference>
<evidence type="ECO:0000256" key="2">
    <source>
        <dbReference type="ARBA" id="ARBA00022448"/>
    </source>
</evidence>
<dbReference type="InterPro" id="IPR039937">
    <property type="entry name" value="SNX20/SNX21"/>
</dbReference>
<dbReference type="Proteomes" id="UP000594260">
    <property type="component" value="Unplaced"/>
</dbReference>
<dbReference type="PROSITE" id="PS50195">
    <property type="entry name" value="PX"/>
    <property type="match status" value="1"/>
</dbReference>
<name>A0A7M7JGM7_VARDE</name>
<dbReference type="GO" id="GO:0015031">
    <property type="term" value="P:protein transport"/>
    <property type="evidence" value="ECO:0007669"/>
    <property type="project" value="UniProtKB-KW"/>
</dbReference>
<evidence type="ECO:0000256" key="5">
    <source>
        <dbReference type="ARBA" id="ARBA00023121"/>
    </source>
</evidence>
<dbReference type="PANTHER" id="PTHR20939">
    <property type="entry name" value="SORTING NEXIN 20, 21"/>
    <property type="match status" value="1"/>
</dbReference>
<dbReference type="EnsemblMetazoa" id="XM_022791767">
    <property type="protein sequence ID" value="XP_022647502"/>
    <property type="gene ID" value="LOC111244542"/>
</dbReference>
<evidence type="ECO:0000259" key="7">
    <source>
        <dbReference type="PROSITE" id="PS50195"/>
    </source>
</evidence>
<organism evidence="8 9">
    <name type="scientific">Varroa destructor</name>
    <name type="common">Honeybee mite</name>
    <dbReference type="NCBI Taxonomy" id="109461"/>
    <lineage>
        <taxon>Eukaryota</taxon>
        <taxon>Metazoa</taxon>
        <taxon>Ecdysozoa</taxon>
        <taxon>Arthropoda</taxon>
        <taxon>Chelicerata</taxon>
        <taxon>Arachnida</taxon>
        <taxon>Acari</taxon>
        <taxon>Parasitiformes</taxon>
        <taxon>Mesostigmata</taxon>
        <taxon>Gamasina</taxon>
        <taxon>Dermanyssoidea</taxon>
        <taxon>Varroidae</taxon>
        <taxon>Varroa</taxon>
    </lineage>
</organism>
<keyword evidence="3" id="KW-0967">Endosome</keyword>
<evidence type="ECO:0000313" key="8">
    <source>
        <dbReference type="EnsemblMetazoa" id="XP_022647502"/>
    </source>
</evidence>
<dbReference type="Gene3D" id="3.30.1520.10">
    <property type="entry name" value="Phox-like domain"/>
    <property type="match status" value="1"/>
</dbReference>
<keyword evidence="2" id="KW-0813">Transport</keyword>
<keyword evidence="4" id="KW-0653">Protein transport</keyword>
<dbReference type="AlphaFoldDB" id="A0A7M7JGM7"/>
<sequence>MEAAGRLQFFIKVPIASSYKANSIEEGMKELDKLSRVLQEPILDDTKIREMVRVDKIPIDEALKDLLAVIKFMTVEHQLTLQSLRIVSVALEKLAKRMHFAAHPDGAHTSTKVEEEADTSVEHHELIRRAILRRIRRNAAIFEKSSQAPFAGLSSVIQLRQRPLFYGTQRVENSLSGLAMRDHLPPPDESIWSTKTRLSTSDSTERGAGADYESLEEYIQLRRCQEKQDVSFEVVEAKIVCDEKTKKFVMYTLAIKRPDSVGRGVETDAGEVERRYSDFLALQEALRREQPELIASIAFPRKALMGNFTSEVIEARCHGFEDFVTEIYLHKQLRLSPVFAEFLFSRDGRHGHQLMTQGAFREASPVLLNCHRVTEKLYGLKDPVAFIVLCLVVACLNACDDVAHALKYAELAVSAVSNHEHRSDIAIPLLILSLRLFSTAGRSRTPVEKALRRFEELGQPTVNLPTLLAVVLRIDISTVFPSPPNGGLNHTP</sequence>
<dbReference type="InterPro" id="IPR036871">
    <property type="entry name" value="PX_dom_sf"/>
</dbReference>
<protein>
    <recommendedName>
        <fullName evidence="7">PX domain-containing protein</fullName>
    </recommendedName>
</protein>
<evidence type="ECO:0000256" key="3">
    <source>
        <dbReference type="ARBA" id="ARBA00022753"/>
    </source>
</evidence>
<evidence type="ECO:0000256" key="4">
    <source>
        <dbReference type="ARBA" id="ARBA00022927"/>
    </source>
</evidence>
<comment type="subcellular location">
    <subcellularLocation>
        <location evidence="1">Early endosome membrane</location>
        <topology evidence="1">Peripheral membrane protein</topology>
        <orientation evidence="1">Cytoplasmic side</orientation>
    </subcellularLocation>
</comment>
<dbReference type="GO" id="GO:0031901">
    <property type="term" value="C:early endosome membrane"/>
    <property type="evidence" value="ECO:0007669"/>
    <property type="project" value="UniProtKB-SubCell"/>
</dbReference>
<keyword evidence="9" id="KW-1185">Reference proteome</keyword>
<dbReference type="Pfam" id="PF00787">
    <property type="entry name" value="PX"/>
    <property type="match status" value="1"/>
</dbReference>
<dbReference type="GeneID" id="111244542"/>
<dbReference type="PANTHER" id="PTHR20939:SF11">
    <property type="entry name" value="LD12265P"/>
    <property type="match status" value="1"/>
</dbReference>